<dbReference type="Gene3D" id="3.30.420.10">
    <property type="entry name" value="Ribonuclease H-like superfamily/Ribonuclease H"/>
    <property type="match status" value="1"/>
</dbReference>
<dbReference type="Proteomes" id="UP000887116">
    <property type="component" value="Unassembled WGS sequence"/>
</dbReference>
<evidence type="ECO:0000256" key="6">
    <source>
        <dbReference type="ARBA" id="ARBA00022908"/>
    </source>
</evidence>
<dbReference type="GO" id="GO:0046872">
    <property type="term" value="F:metal ion binding"/>
    <property type="evidence" value="ECO:0007669"/>
    <property type="project" value="UniProtKB-KW"/>
</dbReference>
<accession>A0A8X6KJ45</accession>
<dbReference type="PANTHER" id="PTHR42648:SF11">
    <property type="entry name" value="TRANSPOSON TY4-P GAG-POL POLYPROTEIN"/>
    <property type="match status" value="1"/>
</dbReference>
<dbReference type="PANTHER" id="PTHR42648">
    <property type="entry name" value="TRANSPOSASE, PUTATIVE-RELATED"/>
    <property type="match status" value="1"/>
</dbReference>
<dbReference type="GO" id="GO:0015074">
    <property type="term" value="P:DNA integration"/>
    <property type="evidence" value="ECO:0007669"/>
    <property type="project" value="UniProtKB-KW"/>
</dbReference>
<dbReference type="InterPro" id="IPR001584">
    <property type="entry name" value="Integrase_cat-core"/>
</dbReference>
<evidence type="ECO:0000256" key="7">
    <source>
        <dbReference type="ARBA" id="ARBA00022918"/>
    </source>
</evidence>
<dbReference type="GO" id="GO:0006310">
    <property type="term" value="P:DNA recombination"/>
    <property type="evidence" value="ECO:0007669"/>
    <property type="project" value="UniProtKB-KW"/>
</dbReference>
<dbReference type="EMBL" id="BMAO01001696">
    <property type="protein sequence ID" value="GFQ75216.1"/>
    <property type="molecule type" value="Genomic_DNA"/>
</dbReference>
<dbReference type="GO" id="GO:0003676">
    <property type="term" value="F:nucleic acid binding"/>
    <property type="evidence" value="ECO:0007669"/>
    <property type="project" value="InterPro"/>
</dbReference>
<keyword evidence="8" id="KW-0239">DNA-directed DNA polymerase</keyword>
<keyword evidence="8" id="KW-0548">Nucleotidyltransferase</keyword>
<evidence type="ECO:0000256" key="3">
    <source>
        <dbReference type="ARBA" id="ARBA00022759"/>
    </source>
</evidence>
<dbReference type="InterPro" id="IPR036397">
    <property type="entry name" value="RNaseH_sf"/>
</dbReference>
<dbReference type="InterPro" id="IPR025724">
    <property type="entry name" value="GAG-pre-integrase_dom"/>
</dbReference>
<evidence type="ECO:0000256" key="8">
    <source>
        <dbReference type="ARBA" id="ARBA00022932"/>
    </source>
</evidence>
<keyword evidence="5" id="KW-0460">Magnesium</keyword>
<gene>
    <name evidence="11" type="primary">POLX_1677</name>
    <name evidence="11" type="ORF">TNCT_193381</name>
</gene>
<dbReference type="PROSITE" id="PS50994">
    <property type="entry name" value="INTEGRASE"/>
    <property type="match status" value="1"/>
</dbReference>
<dbReference type="GO" id="GO:0004519">
    <property type="term" value="F:endonuclease activity"/>
    <property type="evidence" value="ECO:0007669"/>
    <property type="project" value="UniProtKB-KW"/>
</dbReference>
<keyword evidence="2" id="KW-0479">Metal-binding</keyword>
<dbReference type="InterPro" id="IPR039537">
    <property type="entry name" value="Retrotran_Ty1/copia-like"/>
</dbReference>
<evidence type="ECO:0000256" key="9">
    <source>
        <dbReference type="ARBA" id="ARBA00023172"/>
    </source>
</evidence>
<keyword evidence="4" id="KW-0378">Hydrolase</keyword>
<evidence type="ECO:0000256" key="4">
    <source>
        <dbReference type="ARBA" id="ARBA00022801"/>
    </source>
</evidence>
<keyword evidence="8" id="KW-0808">Transferase</keyword>
<evidence type="ECO:0000256" key="5">
    <source>
        <dbReference type="ARBA" id="ARBA00022842"/>
    </source>
</evidence>
<keyword evidence="6" id="KW-0229">DNA integration</keyword>
<dbReference type="AlphaFoldDB" id="A0A8X6KJ45"/>
<evidence type="ECO:0000259" key="10">
    <source>
        <dbReference type="PROSITE" id="PS50994"/>
    </source>
</evidence>
<dbReference type="GO" id="GO:0003964">
    <property type="term" value="F:RNA-directed DNA polymerase activity"/>
    <property type="evidence" value="ECO:0007669"/>
    <property type="project" value="UniProtKB-KW"/>
</dbReference>
<evidence type="ECO:0000256" key="1">
    <source>
        <dbReference type="ARBA" id="ARBA00022722"/>
    </source>
</evidence>
<dbReference type="InterPro" id="IPR012337">
    <property type="entry name" value="RNaseH-like_sf"/>
</dbReference>
<feature type="domain" description="Integrase catalytic" evidence="10">
    <location>
        <begin position="204"/>
        <end position="283"/>
    </location>
</feature>
<sequence length="283" mass="32463">MVLAVNGVEFPIEGKGDAKIWFNGHECSLRNVLFSSKLRKNLMSGPMLDQNGLKFISENRQIKVYAENKLSFKANLEQGLYYAYPDIEPKYASRVEKTFKIEGKPNDLMTWHGRFGHANVDYILKTSRLDAVRGLPNLKRQLNFECEPCKLNRYKRVSFQSIECTRSKAPLNLLQCDVWGPANVIDTLTRFMIRDERQLGLKVKAFRSDIGGEFIANILNDLFVERGIKHDRTNIYTRHQNGATERLNRTVIDGARTVLSESGLDSFRPEAVLLSLWSKSYTH</sequence>
<organism evidence="11 12">
    <name type="scientific">Trichonephila clavata</name>
    <name type="common">Joro spider</name>
    <name type="synonym">Nephila clavata</name>
    <dbReference type="NCBI Taxonomy" id="2740835"/>
    <lineage>
        <taxon>Eukaryota</taxon>
        <taxon>Metazoa</taxon>
        <taxon>Ecdysozoa</taxon>
        <taxon>Arthropoda</taxon>
        <taxon>Chelicerata</taxon>
        <taxon>Arachnida</taxon>
        <taxon>Araneae</taxon>
        <taxon>Araneomorphae</taxon>
        <taxon>Entelegynae</taxon>
        <taxon>Araneoidea</taxon>
        <taxon>Nephilidae</taxon>
        <taxon>Trichonephila</taxon>
    </lineage>
</organism>
<evidence type="ECO:0000256" key="2">
    <source>
        <dbReference type="ARBA" id="ARBA00022723"/>
    </source>
</evidence>
<dbReference type="Pfam" id="PF13976">
    <property type="entry name" value="gag_pre-integrs"/>
    <property type="match status" value="1"/>
</dbReference>
<name>A0A8X6KJ45_TRICU</name>
<dbReference type="SUPFAM" id="SSF53098">
    <property type="entry name" value="Ribonuclease H-like"/>
    <property type="match status" value="1"/>
</dbReference>
<keyword evidence="1" id="KW-0540">Nuclease</keyword>
<dbReference type="GO" id="GO:0016787">
    <property type="term" value="F:hydrolase activity"/>
    <property type="evidence" value="ECO:0007669"/>
    <property type="project" value="UniProtKB-KW"/>
</dbReference>
<proteinExistence type="predicted"/>
<keyword evidence="7" id="KW-0695">RNA-directed DNA polymerase</keyword>
<keyword evidence="12" id="KW-1185">Reference proteome</keyword>
<keyword evidence="9" id="KW-0233">DNA recombination</keyword>
<comment type="caution">
    <text evidence="11">The sequence shown here is derived from an EMBL/GenBank/DDBJ whole genome shotgun (WGS) entry which is preliminary data.</text>
</comment>
<dbReference type="GO" id="GO:0003887">
    <property type="term" value="F:DNA-directed DNA polymerase activity"/>
    <property type="evidence" value="ECO:0007669"/>
    <property type="project" value="UniProtKB-KW"/>
</dbReference>
<evidence type="ECO:0000313" key="11">
    <source>
        <dbReference type="EMBL" id="GFQ75216.1"/>
    </source>
</evidence>
<keyword evidence="3" id="KW-0255">Endonuclease</keyword>
<reference evidence="11" key="1">
    <citation type="submission" date="2020-07" db="EMBL/GenBank/DDBJ databases">
        <title>Multicomponent nature underlies the extraordinary mechanical properties of spider dragline silk.</title>
        <authorList>
            <person name="Kono N."/>
            <person name="Nakamura H."/>
            <person name="Mori M."/>
            <person name="Yoshida Y."/>
            <person name="Ohtoshi R."/>
            <person name="Malay A.D."/>
            <person name="Moran D.A.P."/>
            <person name="Tomita M."/>
            <person name="Numata K."/>
            <person name="Arakawa K."/>
        </authorList>
    </citation>
    <scope>NUCLEOTIDE SEQUENCE</scope>
</reference>
<protein>
    <submittedName>
        <fullName evidence="11">Retrovirus-related Pol polyprotein from transposon TNT 1-94</fullName>
    </submittedName>
</protein>
<dbReference type="OrthoDB" id="8029976at2759"/>
<evidence type="ECO:0000313" key="12">
    <source>
        <dbReference type="Proteomes" id="UP000887116"/>
    </source>
</evidence>